<dbReference type="RefSeq" id="WP_120374535.1">
    <property type="nucleotide sequence ID" value="NZ_RCHC01000020.1"/>
</dbReference>
<dbReference type="EMBL" id="RCHC01000020">
    <property type="protein sequence ID" value="RLL18533.1"/>
    <property type="molecule type" value="Genomic_DNA"/>
</dbReference>
<evidence type="ECO:0000313" key="7">
    <source>
        <dbReference type="EMBL" id="RLL18533.1"/>
    </source>
</evidence>
<name>A0ABX9TSP9_9GAMM</name>
<dbReference type="CDD" id="cd01005">
    <property type="entry name" value="PBP2_CysP"/>
    <property type="match status" value="1"/>
</dbReference>
<sequence length="337" mass="37316">MRFSAQLKLGVIALAVSTFSLGAVAKDFLNVSYDPTRELYEAVNKDFGKYWESRTGQKINFKQSHGGSGKQARAVIDGLDADVVTLALAADIDVIAEKTKILPKDWQKKLPNNATPYTSTIVFLVRKGNPKHIKDWGDLVKPNVGIITPNPKTSGGARWNYLAAWAWAKHQAGGNDAKAQEFVRQIYKNTKVLDSGARGATTTFAERGIGDVLLAWENEAHLAIREQPGKFEIVTPSLSILAEPPVAIAEKNAEKKGNTYLAQGYLNFLYSPRGQQLAAENFYRPRNEKTLAQYRHVFKPLKLVTIDQEFGGWDKVQKAHFDNGGIFDQIVKANNGK</sequence>
<dbReference type="Pfam" id="PF13531">
    <property type="entry name" value="SBP_bac_11"/>
    <property type="match status" value="1"/>
</dbReference>
<dbReference type="PROSITE" id="PS00757">
    <property type="entry name" value="PROK_SULFATE_BIND_2"/>
    <property type="match status" value="1"/>
</dbReference>
<evidence type="ECO:0000256" key="5">
    <source>
        <dbReference type="ARBA" id="ARBA00022764"/>
    </source>
</evidence>
<dbReference type="SUPFAM" id="SSF53850">
    <property type="entry name" value="Periplasmic binding protein-like II"/>
    <property type="match status" value="1"/>
</dbReference>
<dbReference type="NCBIfam" id="NF008106">
    <property type="entry name" value="PRK10852.1"/>
    <property type="match status" value="1"/>
</dbReference>
<comment type="similarity">
    <text evidence="2">Belongs to the prokaryotic sulfate-binding protein family.</text>
</comment>
<dbReference type="InterPro" id="IPR005669">
    <property type="entry name" value="Thiosulph/SO4-bd"/>
</dbReference>
<dbReference type="NCBIfam" id="TIGR00971">
    <property type="entry name" value="3a0106s03"/>
    <property type="match status" value="1"/>
</dbReference>
<evidence type="ECO:0000256" key="4">
    <source>
        <dbReference type="ARBA" id="ARBA00022729"/>
    </source>
</evidence>
<dbReference type="PANTHER" id="PTHR30368">
    <property type="entry name" value="SULFATE-BINDING PROTEIN"/>
    <property type="match status" value="1"/>
</dbReference>
<dbReference type="NCBIfam" id="NF008022">
    <property type="entry name" value="PRK10752.1"/>
    <property type="match status" value="1"/>
</dbReference>
<dbReference type="Gene3D" id="3.40.190.10">
    <property type="entry name" value="Periplasmic binding protein-like II"/>
    <property type="match status" value="2"/>
</dbReference>
<comment type="subcellular location">
    <subcellularLocation>
        <location evidence="1">Periplasm</location>
    </subcellularLocation>
</comment>
<evidence type="ECO:0000256" key="3">
    <source>
        <dbReference type="ARBA" id="ARBA00022448"/>
    </source>
</evidence>
<protein>
    <submittedName>
        <fullName evidence="7">Sulfate ABC transporter substrate-binding protein</fullName>
    </submittedName>
</protein>
<evidence type="ECO:0000313" key="8">
    <source>
        <dbReference type="Proteomes" id="UP000280271"/>
    </source>
</evidence>
<organism evidence="7 8">
    <name type="scientific">Acinetobacter chengduensis</name>
    <dbReference type="NCBI Taxonomy" id="2420890"/>
    <lineage>
        <taxon>Bacteria</taxon>
        <taxon>Pseudomonadati</taxon>
        <taxon>Pseudomonadota</taxon>
        <taxon>Gammaproteobacteria</taxon>
        <taxon>Moraxellales</taxon>
        <taxon>Moraxellaceae</taxon>
        <taxon>Acinetobacter</taxon>
    </lineage>
</organism>
<keyword evidence="4 6" id="KW-0732">Signal</keyword>
<evidence type="ECO:0000256" key="1">
    <source>
        <dbReference type="ARBA" id="ARBA00004418"/>
    </source>
</evidence>
<evidence type="ECO:0000256" key="6">
    <source>
        <dbReference type="SAM" id="SignalP"/>
    </source>
</evidence>
<feature type="signal peptide" evidence="6">
    <location>
        <begin position="1"/>
        <end position="25"/>
    </location>
</feature>
<keyword evidence="8" id="KW-1185">Reference proteome</keyword>
<comment type="caution">
    <text evidence="7">The sequence shown here is derived from an EMBL/GenBank/DDBJ whole genome shotgun (WGS) entry which is preliminary data.</text>
</comment>
<keyword evidence="5" id="KW-0574">Periplasm</keyword>
<accession>A0ABX9TSP9</accession>
<feature type="chain" id="PRO_5045187839" evidence="6">
    <location>
        <begin position="26"/>
        <end position="337"/>
    </location>
</feature>
<keyword evidence="3" id="KW-0813">Transport</keyword>
<dbReference type="PANTHER" id="PTHR30368:SF2">
    <property type="entry name" value="SULFATE-BINDING PROTEIN"/>
    <property type="match status" value="1"/>
</dbReference>
<dbReference type="Proteomes" id="UP000280271">
    <property type="component" value="Unassembled WGS sequence"/>
</dbReference>
<proteinExistence type="inferred from homology"/>
<reference evidence="7 8" key="1">
    <citation type="submission" date="2018-09" db="EMBL/GenBank/DDBJ databases">
        <title>The draft genome of Acinetobacter sp. strains.</title>
        <authorList>
            <person name="Qin J."/>
            <person name="Feng Y."/>
            <person name="Zong Z."/>
        </authorList>
    </citation>
    <scope>NUCLEOTIDE SEQUENCE [LARGE SCALE GENOMIC DNA]</scope>
    <source>
        <strain evidence="7 8">WCHAc060005</strain>
    </source>
</reference>
<evidence type="ECO:0000256" key="2">
    <source>
        <dbReference type="ARBA" id="ARBA00006099"/>
    </source>
</evidence>
<gene>
    <name evidence="7" type="ORF">D9K81_15145</name>
</gene>
<dbReference type="InterPro" id="IPR034408">
    <property type="entry name" value="Sulphate/thiosulphate_BS"/>
</dbReference>